<protein>
    <recommendedName>
        <fullName evidence="4">Gti1/Pac2 family-domain-containing protein</fullName>
    </recommendedName>
</protein>
<evidence type="ECO:0000313" key="3">
    <source>
        <dbReference type="Proteomes" id="UP001212997"/>
    </source>
</evidence>
<feature type="region of interest" description="Disordered" evidence="1">
    <location>
        <begin position="135"/>
        <end position="205"/>
    </location>
</feature>
<dbReference type="AlphaFoldDB" id="A0AAD5YNI3"/>
<sequence>MASLPTCKPLRIRTVEDANQLFHAVKLGRAQLYTRRLTVAERRAIHTGCVFVWEERNPSLEASGEGIERWTDGRRWSCSRVKNDFLFYQEKLPEIGDEAFTAAIRYYTPDTAETLHSVDDFPHLADLKSAVPRGDYKPARITRGRPRPENPQYDTRAEESYGDFPAFRPYADDSPRSAPSPQPSSSGSESSLTRSDFSVEPRPDPIWVLQHGTRINMPEGASRITRSTNNTYLAPLVYKRQEPYRPRHPLDNDALRMFDTAPWMTAHW</sequence>
<dbReference type="GO" id="GO:0003677">
    <property type="term" value="F:DNA binding"/>
    <property type="evidence" value="ECO:0007669"/>
    <property type="project" value="TreeGrafter"/>
</dbReference>
<evidence type="ECO:0000256" key="1">
    <source>
        <dbReference type="SAM" id="MobiDB-lite"/>
    </source>
</evidence>
<evidence type="ECO:0000313" key="2">
    <source>
        <dbReference type="EMBL" id="KAJ3491224.1"/>
    </source>
</evidence>
<reference evidence="2" key="1">
    <citation type="submission" date="2022-07" db="EMBL/GenBank/DDBJ databases">
        <title>Genome Sequence of Physisporinus lineatus.</title>
        <authorList>
            <person name="Buettner E."/>
        </authorList>
    </citation>
    <scope>NUCLEOTIDE SEQUENCE</scope>
    <source>
        <strain evidence="2">VT162</strain>
    </source>
</reference>
<name>A0AAD5YNI3_9APHY</name>
<dbReference type="EMBL" id="JANAWD010000015">
    <property type="protein sequence ID" value="KAJ3491224.1"/>
    <property type="molecule type" value="Genomic_DNA"/>
</dbReference>
<feature type="compositionally biased region" description="Low complexity" evidence="1">
    <location>
        <begin position="176"/>
        <end position="191"/>
    </location>
</feature>
<gene>
    <name evidence="2" type="ORF">NLI96_g843</name>
</gene>
<dbReference type="PANTHER" id="PTHR28027">
    <property type="entry name" value="TRANSCRIPTIONAL REGULATOR MIT1"/>
    <property type="match status" value="1"/>
</dbReference>
<dbReference type="Proteomes" id="UP001212997">
    <property type="component" value="Unassembled WGS sequence"/>
</dbReference>
<dbReference type="Pfam" id="PF09729">
    <property type="entry name" value="Gti1_Pac2"/>
    <property type="match status" value="1"/>
</dbReference>
<evidence type="ECO:0008006" key="4">
    <source>
        <dbReference type="Google" id="ProtNLM"/>
    </source>
</evidence>
<dbReference type="PANTHER" id="PTHR28027:SF1">
    <property type="entry name" value="CAMP INDEPENDENT REGULATORY PROTEIN (AFU_ORTHOLOGUE AFUA_3G09640)"/>
    <property type="match status" value="1"/>
</dbReference>
<dbReference type="InterPro" id="IPR018608">
    <property type="entry name" value="Gti1/Pac2"/>
</dbReference>
<organism evidence="2 3">
    <name type="scientific">Meripilus lineatus</name>
    <dbReference type="NCBI Taxonomy" id="2056292"/>
    <lineage>
        <taxon>Eukaryota</taxon>
        <taxon>Fungi</taxon>
        <taxon>Dikarya</taxon>
        <taxon>Basidiomycota</taxon>
        <taxon>Agaricomycotina</taxon>
        <taxon>Agaricomycetes</taxon>
        <taxon>Polyporales</taxon>
        <taxon>Meripilaceae</taxon>
        <taxon>Meripilus</taxon>
    </lineage>
</organism>
<keyword evidence="3" id="KW-1185">Reference proteome</keyword>
<proteinExistence type="predicted"/>
<accession>A0AAD5YNI3</accession>
<comment type="caution">
    <text evidence="2">The sequence shown here is derived from an EMBL/GenBank/DDBJ whole genome shotgun (WGS) entry which is preliminary data.</text>
</comment>